<dbReference type="PANTHER" id="PTHR43662">
    <property type="match status" value="1"/>
</dbReference>
<dbReference type="InterPro" id="IPR002889">
    <property type="entry name" value="WSC_carb-bd"/>
</dbReference>
<gene>
    <name evidence="2" type="ORF">M436DRAFT_65785</name>
</gene>
<evidence type="ECO:0000313" key="3">
    <source>
        <dbReference type="Proteomes" id="UP000027730"/>
    </source>
</evidence>
<dbReference type="Proteomes" id="UP000027730">
    <property type="component" value="Unassembled WGS sequence"/>
</dbReference>
<accession>A0A074X8L4</accession>
<sequence>MQFKNAIATLALAGIGGVDAFFRINCAKIQVGRIDPIVNPGALAAHCHTIVGGSNIGVNATFDSLFNSECTSCEISADKSAYWTPNLYYQHTNGSFEEVPHGGSVIYYLARGQNANDIISFPKGFQMLSGNKALRAANQSGMTWGDATHPNRPKSDAISFACLAETPGPETPNLPVDPRVCISGLRAQIHFQTCWNGKDLYKADNSHVAHMSQIDNGVCPPDYPYQFPHLFLETNYAVAQVSNLNDGGRFVFSQGDPTGYGFHGDFQNGWDDDVLKSAINNCLVDGQDDSGTLDECPVLRPYWNPNAGDNCPVQPPQIAEPATGMISRLPGCVHVTNGPGAATAADMECPAGVPLASIVRTVDTVPRPTYTPTAGTLFGNKFNKIVGCGNDSYVNNGFRSLNAVYTTYPGLTVEYCQTWCTKRGYPYSGVENGNQCFCDLVINPATIVKDQTDFLSGCNIVCPGNRTELCGGAFYMSIYNNTDPNFKRTTNLANSVIQLTYPVAPFNSAYVGCASEANNGRTLNGTSLVNANMTIAQCAALAAANNAAFYGLENADECYTGNGFASGGMIVDNTTDYTKSQCYSRCAGNFTQICGGGGKLSVYSNPAYKPVTVVPSVGKYKSKGCLQEPTSGSRALTGASTTDILMTVEKCIKFCLGNRHKYAGIEYGQQCYCGDSISPGAVAQKTCDTPNLMVCPGNKLEYCGAGNLLNLYYSSTL</sequence>
<keyword evidence="3" id="KW-1185">Reference proteome</keyword>
<feature type="domain" description="WSC" evidence="1">
    <location>
        <begin position="619"/>
        <end position="715"/>
    </location>
</feature>
<dbReference type="HOGENOM" id="CLU_014722_3_1_1"/>
<evidence type="ECO:0000259" key="1">
    <source>
        <dbReference type="PROSITE" id="PS51212"/>
    </source>
</evidence>
<feature type="domain" description="WSC" evidence="1">
    <location>
        <begin position="507"/>
        <end position="606"/>
    </location>
</feature>
<dbReference type="RefSeq" id="XP_013425232.1">
    <property type="nucleotide sequence ID" value="XM_013569778.1"/>
</dbReference>
<dbReference type="AlphaFoldDB" id="A0A074X8L4"/>
<protein>
    <submittedName>
        <fullName evidence="2">WSC-domain-containing protein</fullName>
    </submittedName>
</protein>
<evidence type="ECO:0000313" key="2">
    <source>
        <dbReference type="EMBL" id="KEQ70971.1"/>
    </source>
</evidence>
<dbReference type="PROSITE" id="PS51212">
    <property type="entry name" value="WSC"/>
    <property type="match status" value="3"/>
</dbReference>
<reference evidence="2 3" key="1">
    <citation type="journal article" date="2014" name="BMC Genomics">
        <title>Genome sequencing of four Aureobasidium pullulans varieties: biotechnological potential, stress tolerance, and description of new species.</title>
        <authorList>
            <person name="Gostin Ar C."/>
            <person name="Ohm R.A."/>
            <person name="Kogej T."/>
            <person name="Sonjak S."/>
            <person name="Turk M."/>
            <person name="Zajc J."/>
            <person name="Zalar P."/>
            <person name="Grube M."/>
            <person name="Sun H."/>
            <person name="Han J."/>
            <person name="Sharma A."/>
            <person name="Chiniquy J."/>
            <person name="Ngan C.Y."/>
            <person name="Lipzen A."/>
            <person name="Barry K."/>
            <person name="Grigoriev I.V."/>
            <person name="Gunde-Cimerman N."/>
        </authorList>
    </citation>
    <scope>NUCLEOTIDE SEQUENCE [LARGE SCALE GENOMIC DNA]</scope>
    <source>
        <strain evidence="2 3">CBS 147.97</strain>
    </source>
</reference>
<name>A0A074X8L4_9PEZI</name>
<organism evidence="2 3">
    <name type="scientific">Aureobasidium namibiae CBS 147.97</name>
    <dbReference type="NCBI Taxonomy" id="1043004"/>
    <lineage>
        <taxon>Eukaryota</taxon>
        <taxon>Fungi</taxon>
        <taxon>Dikarya</taxon>
        <taxon>Ascomycota</taxon>
        <taxon>Pezizomycotina</taxon>
        <taxon>Dothideomycetes</taxon>
        <taxon>Dothideomycetidae</taxon>
        <taxon>Dothideales</taxon>
        <taxon>Saccotheciaceae</taxon>
        <taxon>Aureobasidium</taxon>
    </lineage>
</organism>
<dbReference type="InterPro" id="IPR018535">
    <property type="entry name" value="DUF1996"/>
</dbReference>
<dbReference type="SMART" id="SM00321">
    <property type="entry name" value="WSC"/>
    <property type="match status" value="3"/>
</dbReference>
<dbReference type="PANTHER" id="PTHR43662:SF3">
    <property type="entry name" value="DOMAIN PROTEIN, PUTATIVE (AFU_ORTHOLOGUE AFUA_6G11970)-RELATED"/>
    <property type="match status" value="1"/>
</dbReference>
<feature type="domain" description="WSC" evidence="1">
    <location>
        <begin position="382"/>
        <end position="482"/>
    </location>
</feature>
<dbReference type="EMBL" id="KL584715">
    <property type="protein sequence ID" value="KEQ70971.1"/>
    <property type="molecule type" value="Genomic_DNA"/>
</dbReference>
<dbReference type="OrthoDB" id="74764at2759"/>
<proteinExistence type="predicted"/>
<dbReference type="Pfam" id="PF09362">
    <property type="entry name" value="DUF1996"/>
    <property type="match status" value="1"/>
</dbReference>
<dbReference type="STRING" id="1043004.A0A074X8L4"/>
<dbReference type="Pfam" id="PF01822">
    <property type="entry name" value="WSC"/>
    <property type="match status" value="3"/>
</dbReference>
<dbReference type="GeneID" id="25413937"/>